<evidence type="ECO:0000313" key="1">
    <source>
        <dbReference type="EMBL" id="AOZ63679.1"/>
    </source>
</evidence>
<protein>
    <submittedName>
        <fullName evidence="1">Uncharacterized protein</fullName>
    </submittedName>
</protein>
<dbReference type="Proteomes" id="UP000224902">
    <property type="component" value="Segment"/>
</dbReference>
<evidence type="ECO:0000313" key="2">
    <source>
        <dbReference type="Proteomes" id="UP000224902"/>
    </source>
</evidence>
<gene>
    <name evidence="1" type="ORF">SEA_WEASELS2_90</name>
</gene>
<name>A0A1I9SA73_9CAUD</name>
<organism evidence="1 2">
    <name type="scientific">Rhodococcus phage Weasels2</name>
    <dbReference type="NCBI Taxonomy" id="1897437"/>
    <lineage>
        <taxon>Viruses</taxon>
        <taxon>Duplodnaviria</taxon>
        <taxon>Heunggongvirae</taxon>
        <taxon>Uroviricota</taxon>
        <taxon>Caudoviricetes</taxon>
        <taxon>Weaselvirus</taxon>
        <taxon>Weaselvirus weasel</taxon>
    </lineage>
</organism>
<dbReference type="OrthoDB" id="31858at10239"/>
<proteinExistence type="predicted"/>
<reference evidence="2" key="1">
    <citation type="submission" date="2016-08" db="EMBL/GenBank/DDBJ databases">
        <authorList>
            <person name="Seilhamer J.J."/>
        </authorList>
    </citation>
    <scope>NUCLEOTIDE SEQUENCE [LARGE SCALE GENOMIC DNA]</scope>
</reference>
<accession>A0A1I9SA73</accession>
<sequence>MITNQCDVYVINQGFVALEDLSPGMMVYTLDSLRVEPEPIKSVRSEFIQQKINVIDSGQHNVDSTNNTLHLYHSEINGSKYLSFNHIDSHVRSKSTDPKKYNPVLAWPYFQDKRNCSDLDLEYVARSIVSRHVDYKSIQTIIDRCTGDDALVLVDMLEFWCSDNPGRGSFGRVSVKSRLHTIESQWLLDELCKTAALAGFTSHTAKFNEREFAWRVYYEPMPVAGSRPKTEKFKQRYFVGNVYQVETLNNRPVLGRSKNRTIYLPTSQRM</sequence>
<keyword evidence="2" id="KW-1185">Reference proteome</keyword>
<dbReference type="EMBL" id="KX774321">
    <property type="protein sequence ID" value="AOZ63679.1"/>
    <property type="molecule type" value="Genomic_DNA"/>
</dbReference>